<organism evidence="1 2">
    <name type="scientific">Leeia speluncae</name>
    <dbReference type="NCBI Taxonomy" id="2884804"/>
    <lineage>
        <taxon>Bacteria</taxon>
        <taxon>Pseudomonadati</taxon>
        <taxon>Pseudomonadota</taxon>
        <taxon>Betaproteobacteria</taxon>
        <taxon>Neisseriales</taxon>
        <taxon>Leeiaceae</taxon>
        <taxon>Leeia</taxon>
    </lineage>
</organism>
<sequence length="89" mass="9803">MDNQLSLTLPEEDSNLGASKLTLTMYCEKQGIRVEDFCNMAIAAALGIQSDAEDAKYWETPIRRAGIPPVKIDKPLLGLVDFFKKAGET</sequence>
<comment type="caution">
    <text evidence="1">The sequence shown here is derived from an EMBL/GenBank/DDBJ whole genome shotgun (WGS) entry which is preliminary data.</text>
</comment>
<proteinExistence type="predicted"/>
<keyword evidence="2" id="KW-1185">Reference proteome</keyword>
<gene>
    <name evidence="1" type="ORF">LIN78_16125</name>
</gene>
<evidence type="ECO:0000313" key="1">
    <source>
        <dbReference type="EMBL" id="MCB6185075.1"/>
    </source>
</evidence>
<name>A0ABS8DA39_9NEIS</name>
<accession>A0ABS8DA39</accession>
<dbReference type="EMBL" id="JAJBZT010000012">
    <property type="protein sequence ID" value="MCB6185075.1"/>
    <property type="molecule type" value="Genomic_DNA"/>
</dbReference>
<reference evidence="1" key="1">
    <citation type="submission" date="2021-10" db="EMBL/GenBank/DDBJ databases">
        <title>The complete genome sequence of Leeia sp. TBRC 13508.</title>
        <authorList>
            <person name="Charoenyingcharoen P."/>
            <person name="Yukphan P."/>
        </authorList>
    </citation>
    <scope>NUCLEOTIDE SEQUENCE</scope>
    <source>
        <strain evidence="1">TBRC 13508</strain>
    </source>
</reference>
<evidence type="ECO:0000313" key="2">
    <source>
        <dbReference type="Proteomes" id="UP001165395"/>
    </source>
</evidence>
<dbReference type="Proteomes" id="UP001165395">
    <property type="component" value="Unassembled WGS sequence"/>
</dbReference>
<dbReference type="RefSeq" id="WP_227181907.1">
    <property type="nucleotide sequence ID" value="NZ_JAJBZT010000012.1"/>
</dbReference>
<protein>
    <submittedName>
        <fullName evidence="1">Uncharacterized protein</fullName>
    </submittedName>
</protein>